<reference evidence="2" key="1">
    <citation type="journal article" date="2020" name="Stud. Mycol.">
        <title>101 Dothideomycetes genomes: a test case for predicting lifestyles and emergence of pathogens.</title>
        <authorList>
            <person name="Haridas S."/>
            <person name="Albert R."/>
            <person name="Binder M."/>
            <person name="Bloem J."/>
            <person name="Labutti K."/>
            <person name="Salamov A."/>
            <person name="Andreopoulos B."/>
            <person name="Baker S."/>
            <person name="Barry K."/>
            <person name="Bills G."/>
            <person name="Bluhm B."/>
            <person name="Cannon C."/>
            <person name="Castanera R."/>
            <person name="Culley D."/>
            <person name="Daum C."/>
            <person name="Ezra D."/>
            <person name="Gonzalez J."/>
            <person name="Henrissat B."/>
            <person name="Kuo A."/>
            <person name="Liang C."/>
            <person name="Lipzen A."/>
            <person name="Lutzoni F."/>
            <person name="Magnuson J."/>
            <person name="Mondo S."/>
            <person name="Nolan M."/>
            <person name="Ohm R."/>
            <person name="Pangilinan J."/>
            <person name="Park H.-J."/>
            <person name="Ramirez L."/>
            <person name="Alfaro M."/>
            <person name="Sun H."/>
            <person name="Tritt A."/>
            <person name="Yoshinaga Y."/>
            <person name="Zwiers L.-H."/>
            <person name="Turgeon B."/>
            <person name="Goodwin S."/>
            <person name="Spatafora J."/>
            <person name="Crous P."/>
            <person name="Grigoriev I."/>
        </authorList>
    </citation>
    <scope>NUCLEOTIDE SEQUENCE</scope>
    <source>
        <strain evidence="2">CBS 122367</strain>
    </source>
</reference>
<evidence type="ECO:0000256" key="1">
    <source>
        <dbReference type="SAM" id="MobiDB-lite"/>
    </source>
</evidence>
<sequence length="87" mass="10182">MRAHSRTPRNLPRNHTSSLHPRVRCIRMSSLPRPPRCHRSPTRRPKSFLGHSTNTGLACIRPIPQDRLSRKRNPARKWNHRALLLGR</sequence>
<protein>
    <submittedName>
        <fullName evidence="2">Uncharacterized protein</fullName>
    </submittedName>
</protein>
<dbReference type="EMBL" id="MU005573">
    <property type="protein sequence ID" value="KAF2688491.1"/>
    <property type="molecule type" value="Genomic_DNA"/>
</dbReference>
<proteinExistence type="predicted"/>
<evidence type="ECO:0000313" key="2">
    <source>
        <dbReference type="EMBL" id="KAF2688491.1"/>
    </source>
</evidence>
<dbReference type="Proteomes" id="UP000799291">
    <property type="component" value="Unassembled WGS sequence"/>
</dbReference>
<feature type="compositionally biased region" description="Basic residues" evidence="1">
    <location>
        <begin position="35"/>
        <end position="46"/>
    </location>
</feature>
<evidence type="ECO:0000313" key="3">
    <source>
        <dbReference type="Proteomes" id="UP000799291"/>
    </source>
</evidence>
<feature type="compositionally biased region" description="Basic residues" evidence="1">
    <location>
        <begin position="69"/>
        <end position="80"/>
    </location>
</feature>
<gene>
    <name evidence="2" type="ORF">K458DRAFT_148666</name>
</gene>
<organism evidence="2 3">
    <name type="scientific">Lentithecium fluviatile CBS 122367</name>
    <dbReference type="NCBI Taxonomy" id="1168545"/>
    <lineage>
        <taxon>Eukaryota</taxon>
        <taxon>Fungi</taxon>
        <taxon>Dikarya</taxon>
        <taxon>Ascomycota</taxon>
        <taxon>Pezizomycotina</taxon>
        <taxon>Dothideomycetes</taxon>
        <taxon>Pleosporomycetidae</taxon>
        <taxon>Pleosporales</taxon>
        <taxon>Massarineae</taxon>
        <taxon>Lentitheciaceae</taxon>
        <taxon>Lentithecium</taxon>
    </lineage>
</organism>
<keyword evidence="3" id="KW-1185">Reference proteome</keyword>
<name>A0A6G1JE32_9PLEO</name>
<dbReference type="AlphaFoldDB" id="A0A6G1JE32"/>
<feature type="region of interest" description="Disordered" evidence="1">
    <location>
        <begin position="1"/>
        <end position="87"/>
    </location>
</feature>
<accession>A0A6G1JE32</accession>